<dbReference type="EMBL" id="CP001899">
    <property type="protein sequence ID" value="ADC64721.1"/>
    <property type="molecule type" value="Genomic_DNA"/>
</dbReference>
<evidence type="ECO:0000313" key="2">
    <source>
        <dbReference type="Proteomes" id="UP000002613"/>
    </source>
</evidence>
<keyword evidence="2" id="KW-1185">Reference proteome</keyword>
<protein>
    <submittedName>
        <fullName evidence="1">Uncharacterized protein</fullName>
    </submittedName>
</protein>
<dbReference type="AlphaFoldDB" id="D3S388"/>
<name>D3S388_FERPA</name>
<reference evidence="2" key="1">
    <citation type="submission" date="2010-02" db="EMBL/GenBank/DDBJ databases">
        <title>Complete sequence of Ferroglobus placidus DSM 10642.</title>
        <authorList>
            <consortium name="US DOE Joint Genome Institute"/>
            <person name="Lucas S."/>
            <person name="Copeland A."/>
            <person name="Lapidus A."/>
            <person name="Cheng J.-F."/>
            <person name="Bruce D."/>
            <person name="Goodwin L."/>
            <person name="Pitluck S."/>
            <person name="Saunders E."/>
            <person name="Brettin T."/>
            <person name="Detter J.C."/>
            <person name="Han C."/>
            <person name="Tapia R."/>
            <person name="Larimer F."/>
            <person name="Land M."/>
            <person name="Hauser L."/>
            <person name="Kyrpides N."/>
            <person name="Ivanova N."/>
            <person name="Holmes D."/>
            <person name="Lovley D."/>
            <person name="Kyrpides N."/>
            <person name="Anderson I.J."/>
            <person name="Woyke T."/>
        </authorList>
    </citation>
    <scope>NUCLEOTIDE SEQUENCE [LARGE SCALE GENOMIC DNA]</scope>
    <source>
        <strain evidence="2">DSM 10642 / AEDII12DO</strain>
    </source>
</reference>
<gene>
    <name evidence="1" type="ordered locus">Ferp_0548</name>
</gene>
<sequence>MRFPGVGGHKNEFFVWDRETKAIYGFICEPNDSRYSKLQKNGREV</sequence>
<dbReference type="KEGG" id="fpl:Ferp_0548"/>
<accession>D3S388</accession>
<proteinExistence type="predicted"/>
<organism evidence="1 2">
    <name type="scientific">Ferroglobus placidus (strain DSM 10642 / AEDII12DO)</name>
    <dbReference type="NCBI Taxonomy" id="589924"/>
    <lineage>
        <taxon>Archaea</taxon>
        <taxon>Methanobacteriati</taxon>
        <taxon>Methanobacteriota</taxon>
        <taxon>Archaeoglobi</taxon>
        <taxon>Archaeoglobales</taxon>
        <taxon>Archaeoglobaceae</taxon>
        <taxon>Ferroglobus</taxon>
    </lineage>
</organism>
<dbReference type="PaxDb" id="589924-Ferp_0548"/>
<dbReference type="Proteomes" id="UP000002613">
    <property type="component" value="Chromosome"/>
</dbReference>
<evidence type="ECO:0000313" key="1">
    <source>
        <dbReference type="EMBL" id="ADC64721.1"/>
    </source>
</evidence>
<reference evidence="1 2" key="2">
    <citation type="journal article" date="2011" name="Stand. Genomic Sci.">
        <title>Complete genome sequence of Ferroglobus placidus AEDII12DO.</title>
        <authorList>
            <person name="Anderson I."/>
            <person name="Risso C."/>
            <person name="Holmes D."/>
            <person name="Lucas S."/>
            <person name="Copeland A."/>
            <person name="Lapidus A."/>
            <person name="Cheng J.F."/>
            <person name="Bruce D."/>
            <person name="Goodwin L."/>
            <person name="Pitluck S."/>
            <person name="Saunders E."/>
            <person name="Brettin T."/>
            <person name="Detter J.C."/>
            <person name="Han C."/>
            <person name="Tapia R."/>
            <person name="Larimer F."/>
            <person name="Land M."/>
            <person name="Hauser L."/>
            <person name="Woyke T."/>
            <person name="Lovley D."/>
            <person name="Kyrpides N."/>
            <person name="Ivanova N."/>
        </authorList>
    </citation>
    <scope>NUCLEOTIDE SEQUENCE [LARGE SCALE GENOMIC DNA]</scope>
    <source>
        <strain evidence="2">DSM 10642 / AEDII12DO</strain>
    </source>
</reference>
<dbReference type="HOGENOM" id="CLU_3194357_0_0_2"/>